<dbReference type="CDD" id="cd00808">
    <property type="entry name" value="GluRS_core"/>
    <property type="match status" value="1"/>
</dbReference>
<evidence type="ECO:0000259" key="9">
    <source>
        <dbReference type="Pfam" id="PF19269"/>
    </source>
</evidence>
<comment type="subunit">
    <text evidence="7">Monomer.</text>
</comment>
<feature type="binding site" evidence="7">
    <location>
        <position position="253"/>
    </location>
    <ligand>
        <name>ATP</name>
        <dbReference type="ChEBI" id="CHEBI:30616"/>
    </ligand>
</feature>
<organism evidence="10 11">
    <name type="scientific">Candidatus Fimicola merdigallinarum</name>
    <dbReference type="NCBI Taxonomy" id="2840819"/>
    <lineage>
        <taxon>Bacteria</taxon>
        <taxon>Bacillati</taxon>
        <taxon>Bacillota</taxon>
        <taxon>Clostridia</taxon>
        <taxon>Lachnospirales</taxon>
        <taxon>Lachnospiraceae</taxon>
        <taxon>Lachnospiraceae incertae sedis</taxon>
        <taxon>Candidatus Fimicola</taxon>
    </lineage>
</organism>
<comment type="function">
    <text evidence="7">Catalyzes the attachment of glutamate to tRNA(Glu) in a two-step reaction: glutamate is first activated by ATP to form Glu-AMP and then transferred to the acceptor end of tRNA(Glu).</text>
</comment>
<evidence type="ECO:0000256" key="5">
    <source>
        <dbReference type="ARBA" id="ARBA00022917"/>
    </source>
</evidence>
<evidence type="ECO:0000259" key="8">
    <source>
        <dbReference type="Pfam" id="PF00749"/>
    </source>
</evidence>
<keyword evidence="7" id="KW-0963">Cytoplasm</keyword>
<evidence type="ECO:0000256" key="3">
    <source>
        <dbReference type="ARBA" id="ARBA00022741"/>
    </source>
</evidence>
<comment type="caution">
    <text evidence="10">The sequence shown here is derived from an EMBL/GenBank/DDBJ whole genome shotgun (WGS) entry which is preliminary data.</text>
</comment>
<dbReference type="InterPro" id="IPR020751">
    <property type="entry name" value="aa-tRNA-synth_I_codon-bd_sub2"/>
</dbReference>
<keyword evidence="2 7" id="KW-0436">Ligase</keyword>
<accession>A0A9D9DW25</accession>
<feature type="short sequence motif" description="'KMSKS' region" evidence="7">
    <location>
        <begin position="250"/>
        <end position="254"/>
    </location>
</feature>
<dbReference type="PRINTS" id="PR00987">
    <property type="entry name" value="TRNASYNTHGLU"/>
</dbReference>
<dbReference type="Pfam" id="PF00749">
    <property type="entry name" value="tRNA-synt_1c"/>
    <property type="match status" value="1"/>
</dbReference>
<dbReference type="Gene3D" id="1.10.10.350">
    <property type="match status" value="1"/>
</dbReference>
<dbReference type="GO" id="GO:0008270">
    <property type="term" value="F:zinc ion binding"/>
    <property type="evidence" value="ECO:0007669"/>
    <property type="project" value="InterPro"/>
</dbReference>
<dbReference type="InterPro" id="IPR008925">
    <property type="entry name" value="aa_tRNA-synth_I_cd-bd_sf"/>
</dbReference>
<feature type="short sequence motif" description="'HIGH' region" evidence="7">
    <location>
        <begin position="9"/>
        <end position="19"/>
    </location>
</feature>
<dbReference type="GO" id="GO:0006424">
    <property type="term" value="P:glutamyl-tRNA aminoacylation"/>
    <property type="evidence" value="ECO:0007669"/>
    <property type="project" value="UniProtKB-UniRule"/>
</dbReference>
<evidence type="ECO:0000313" key="11">
    <source>
        <dbReference type="Proteomes" id="UP000823611"/>
    </source>
</evidence>
<feature type="domain" description="Aminoacyl-tRNA synthetase class I anticodon-binding" evidence="9">
    <location>
        <begin position="334"/>
        <end position="477"/>
    </location>
</feature>
<dbReference type="EC" id="6.1.1.17" evidence="7"/>
<evidence type="ECO:0000256" key="1">
    <source>
        <dbReference type="ARBA" id="ARBA00007894"/>
    </source>
</evidence>
<dbReference type="InterPro" id="IPR045462">
    <property type="entry name" value="aa-tRNA-synth_I_cd-bd"/>
</dbReference>
<dbReference type="HAMAP" id="MF_00022">
    <property type="entry name" value="Glu_tRNA_synth_type1"/>
    <property type="match status" value="1"/>
</dbReference>
<dbReference type="SUPFAM" id="SSF52374">
    <property type="entry name" value="Nucleotidylyl transferase"/>
    <property type="match status" value="1"/>
</dbReference>
<dbReference type="InterPro" id="IPR014729">
    <property type="entry name" value="Rossmann-like_a/b/a_fold"/>
</dbReference>
<dbReference type="InterPro" id="IPR033910">
    <property type="entry name" value="GluRS_core"/>
</dbReference>
<sequence length="481" mass="54634">MEIRTRFAPSPTGYMHIGNLRTALYEFLIAKSKGGKFILRIEDTDQERYVDGAIDIIYNTLKMTGLNYDEGPDIGGDYGPYIQSERMGMYLKYALELVEKGEAYYCFCTKERLEGLKVSNKEGASFAKYDRHCLGLSKEEIQKNLDAGMPYVIRQKMPTEGTTTFHDVVYGDITVDNAELDDQILIKADGFPTYNFANVVDDHLMKITHVVRGSEYLSSTPKYNLLYDAFGWTAPEYVHLPPVMRDAQNKLSKRHGDKSFEDLVREGFLVEAIVNYIALLGWSPSDNQEIFSLDELIEKFTISGLSKSPSIFDIKKLTWMNGEYIKNMEFEKYFELVKPRLEEAVKTKTLDIRKIATLLQKRLETLNDIPNLVGFFDTLPDYSTELYIHKKMKTTEEIALQALKACVPVIEGIDTWNEETIHEKLLALVTELGMKNGQVLWPVRTALSGEPTSPGGAIELADILGKEETLRRIAIGIEKLS</sequence>
<dbReference type="Proteomes" id="UP000823611">
    <property type="component" value="Unassembled WGS sequence"/>
</dbReference>
<dbReference type="InterPro" id="IPR001412">
    <property type="entry name" value="aa-tRNA-synth_I_CS"/>
</dbReference>
<comment type="similarity">
    <text evidence="1 7">Belongs to the class-I aminoacyl-tRNA synthetase family. Glutamate--tRNA ligase type 1 subfamily.</text>
</comment>
<reference evidence="10" key="1">
    <citation type="submission" date="2020-10" db="EMBL/GenBank/DDBJ databases">
        <authorList>
            <person name="Gilroy R."/>
        </authorList>
    </citation>
    <scope>NUCLEOTIDE SEQUENCE</scope>
    <source>
        <strain evidence="10">F6-4510</strain>
    </source>
</reference>
<dbReference type="Pfam" id="PF19269">
    <property type="entry name" value="Anticodon_2"/>
    <property type="match status" value="1"/>
</dbReference>
<protein>
    <recommendedName>
        <fullName evidence="7">Glutamate--tRNA ligase</fullName>
        <ecNumber evidence="7">6.1.1.17</ecNumber>
    </recommendedName>
    <alternativeName>
        <fullName evidence="7">Glutamyl-tRNA synthetase</fullName>
        <shortName evidence="7">GluRS</shortName>
    </alternativeName>
</protein>
<dbReference type="NCBIfam" id="TIGR00464">
    <property type="entry name" value="gltX_bact"/>
    <property type="match status" value="1"/>
</dbReference>
<evidence type="ECO:0000256" key="6">
    <source>
        <dbReference type="ARBA" id="ARBA00023146"/>
    </source>
</evidence>
<name>A0A9D9DW25_9FIRM</name>
<dbReference type="PANTHER" id="PTHR43311:SF2">
    <property type="entry name" value="GLUTAMATE--TRNA LIGASE, MITOCHONDRIAL-RELATED"/>
    <property type="match status" value="1"/>
</dbReference>
<comment type="subcellular location">
    <subcellularLocation>
        <location evidence="7">Cytoplasm</location>
    </subcellularLocation>
</comment>
<evidence type="ECO:0000256" key="2">
    <source>
        <dbReference type="ARBA" id="ARBA00022598"/>
    </source>
</evidence>
<evidence type="ECO:0000256" key="7">
    <source>
        <dbReference type="HAMAP-Rule" id="MF_00022"/>
    </source>
</evidence>
<evidence type="ECO:0000256" key="4">
    <source>
        <dbReference type="ARBA" id="ARBA00022840"/>
    </source>
</evidence>
<keyword evidence="6 7" id="KW-0030">Aminoacyl-tRNA synthetase</keyword>
<dbReference type="FunFam" id="3.40.50.620:FF:000045">
    <property type="entry name" value="Glutamate--tRNA ligase, mitochondrial"/>
    <property type="match status" value="1"/>
</dbReference>
<dbReference type="PANTHER" id="PTHR43311">
    <property type="entry name" value="GLUTAMATE--TRNA LIGASE"/>
    <property type="match status" value="1"/>
</dbReference>
<comment type="catalytic activity">
    <reaction evidence="7">
        <text>tRNA(Glu) + L-glutamate + ATP = L-glutamyl-tRNA(Glu) + AMP + diphosphate</text>
        <dbReference type="Rhea" id="RHEA:23540"/>
        <dbReference type="Rhea" id="RHEA-COMP:9663"/>
        <dbReference type="Rhea" id="RHEA-COMP:9680"/>
        <dbReference type="ChEBI" id="CHEBI:29985"/>
        <dbReference type="ChEBI" id="CHEBI:30616"/>
        <dbReference type="ChEBI" id="CHEBI:33019"/>
        <dbReference type="ChEBI" id="CHEBI:78442"/>
        <dbReference type="ChEBI" id="CHEBI:78520"/>
        <dbReference type="ChEBI" id="CHEBI:456215"/>
        <dbReference type="EC" id="6.1.1.17"/>
    </reaction>
</comment>
<dbReference type="PROSITE" id="PS00178">
    <property type="entry name" value="AA_TRNA_LIGASE_I"/>
    <property type="match status" value="1"/>
</dbReference>
<dbReference type="Gene3D" id="3.40.50.620">
    <property type="entry name" value="HUPs"/>
    <property type="match status" value="1"/>
</dbReference>
<proteinExistence type="inferred from homology"/>
<dbReference type="AlphaFoldDB" id="A0A9D9DW25"/>
<feature type="domain" description="Glutamyl/glutaminyl-tRNA synthetase class Ib catalytic" evidence="8">
    <location>
        <begin position="2"/>
        <end position="319"/>
    </location>
</feature>
<evidence type="ECO:0000313" key="10">
    <source>
        <dbReference type="EMBL" id="MBO8434658.1"/>
    </source>
</evidence>
<dbReference type="InterPro" id="IPR004527">
    <property type="entry name" value="Glu-tRNA-ligase_bac/mito"/>
</dbReference>
<dbReference type="InterPro" id="IPR049940">
    <property type="entry name" value="GluQ/Sye"/>
</dbReference>
<reference evidence="10" key="2">
    <citation type="journal article" date="2021" name="PeerJ">
        <title>Extensive microbial diversity within the chicken gut microbiome revealed by metagenomics and culture.</title>
        <authorList>
            <person name="Gilroy R."/>
            <person name="Ravi A."/>
            <person name="Getino M."/>
            <person name="Pursley I."/>
            <person name="Horton D.L."/>
            <person name="Alikhan N.F."/>
            <person name="Baker D."/>
            <person name="Gharbi K."/>
            <person name="Hall N."/>
            <person name="Watson M."/>
            <person name="Adriaenssens E.M."/>
            <person name="Foster-Nyarko E."/>
            <person name="Jarju S."/>
            <person name="Secka A."/>
            <person name="Antonio M."/>
            <person name="Oren A."/>
            <person name="Chaudhuri R.R."/>
            <person name="La Ragione R."/>
            <person name="Hildebrand F."/>
            <person name="Pallen M.J."/>
        </authorList>
    </citation>
    <scope>NUCLEOTIDE SEQUENCE</scope>
    <source>
        <strain evidence="10">F6-4510</strain>
    </source>
</reference>
<dbReference type="InterPro" id="IPR020058">
    <property type="entry name" value="Glu/Gln-tRNA-synth_Ib_cat-dom"/>
</dbReference>
<dbReference type="GO" id="GO:0004818">
    <property type="term" value="F:glutamate-tRNA ligase activity"/>
    <property type="evidence" value="ECO:0007669"/>
    <property type="project" value="UniProtKB-UniRule"/>
</dbReference>
<keyword evidence="5 7" id="KW-0648">Protein biosynthesis</keyword>
<gene>
    <name evidence="7" type="primary">gltX</name>
    <name evidence="10" type="ORF">IAC55_04975</name>
</gene>
<dbReference type="SUPFAM" id="SSF48163">
    <property type="entry name" value="An anticodon-binding domain of class I aminoacyl-tRNA synthetases"/>
    <property type="match status" value="1"/>
</dbReference>
<dbReference type="GO" id="GO:0005524">
    <property type="term" value="F:ATP binding"/>
    <property type="evidence" value="ECO:0007669"/>
    <property type="project" value="UniProtKB-UniRule"/>
</dbReference>
<dbReference type="InterPro" id="IPR000924">
    <property type="entry name" value="Glu/Gln-tRNA-synth"/>
</dbReference>
<keyword evidence="4 7" id="KW-0067">ATP-binding</keyword>
<dbReference type="EMBL" id="JADIMX010000093">
    <property type="protein sequence ID" value="MBO8434658.1"/>
    <property type="molecule type" value="Genomic_DNA"/>
</dbReference>
<comment type="caution">
    <text evidence="7">Lacks conserved residue(s) required for the propagation of feature annotation.</text>
</comment>
<keyword evidence="3 7" id="KW-0547">Nucleotide-binding</keyword>
<dbReference type="GO" id="GO:0005737">
    <property type="term" value="C:cytoplasm"/>
    <property type="evidence" value="ECO:0007669"/>
    <property type="project" value="UniProtKB-SubCell"/>
</dbReference>
<dbReference type="GO" id="GO:0000049">
    <property type="term" value="F:tRNA binding"/>
    <property type="evidence" value="ECO:0007669"/>
    <property type="project" value="InterPro"/>
</dbReference>